<accession>A0A915D169</accession>
<name>A0A915D169_9BILA</name>
<reference evidence="2" key="1">
    <citation type="submission" date="2022-11" db="UniProtKB">
        <authorList>
            <consortium name="WormBaseParasite"/>
        </authorList>
    </citation>
    <scope>IDENTIFICATION</scope>
</reference>
<dbReference type="Proteomes" id="UP000887574">
    <property type="component" value="Unplaced"/>
</dbReference>
<proteinExistence type="predicted"/>
<dbReference type="WBParaSite" id="jg14305">
    <property type="protein sequence ID" value="jg14305"/>
    <property type="gene ID" value="jg14305"/>
</dbReference>
<keyword evidence="1" id="KW-1185">Reference proteome</keyword>
<evidence type="ECO:0000313" key="1">
    <source>
        <dbReference type="Proteomes" id="UP000887574"/>
    </source>
</evidence>
<protein>
    <submittedName>
        <fullName evidence="2">Uncharacterized protein</fullName>
    </submittedName>
</protein>
<sequence>MTLSNYDDWTVIALDSGDRKVWKITKGDEHRIVKGFDPANYEETSAFNKEFNLYSKLEGTGIAAHCYSEKYDGYQNKNIIELYYIEKSIEDYFG</sequence>
<evidence type="ECO:0000313" key="2">
    <source>
        <dbReference type="WBParaSite" id="jg14305"/>
    </source>
</evidence>
<dbReference type="AlphaFoldDB" id="A0A915D169"/>
<organism evidence="1 2">
    <name type="scientific">Ditylenchus dipsaci</name>
    <dbReference type="NCBI Taxonomy" id="166011"/>
    <lineage>
        <taxon>Eukaryota</taxon>
        <taxon>Metazoa</taxon>
        <taxon>Ecdysozoa</taxon>
        <taxon>Nematoda</taxon>
        <taxon>Chromadorea</taxon>
        <taxon>Rhabditida</taxon>
        <taxon>Tylenchina</taxon>
        <taxon>Tylenchomorpha</taxon>
        <taxon>Sphaerularioidea</taxon>
        <taxon>Anguinidae</taxon>
        <taxon>Anguininae</taxon>
        <taxon>Ditylenchus</taxon>
    </lineage>
</organism>